<evidence type="ECO:0000256" key="1">
    <source>
        <dbReference type="SAM" id="MobiDB-lite"/>
    </source>
</evidence>
<gene>
    <name evidence="2" type="ORF">C4520_05395</name>
</gene>
<organism evidence="2 3">
    <name type="scientific">Abyssobacteria bacterium (strain SURF_5)</name>
    <dbReference type="NCBI Taxonomy" id="2093360"/>
    <lineage>
        <taxon>Bacteria</taxon>
        <taxon>Pseudomonadati</taxon>
        <taxon>Candidatus Hydrogenedentota</taxon>
        <taxon>Candidatus Abyssobacteria</taxon>
    </lineage>
</organism>
<dbReference type="AlphaFoldDB" id="A0A3A4P0F4"/>
<evidence type="ECO:0000313" key="2">
    <source>
        <dbReference type="EMBL" id="RJP23876.1"/>
    </source>
</evidence>
<comment type="caution">
    <text evidence="2">The sequence shown here is derived from an EMBL/GenBank/DDBJ whole genome shotgun (WGS) entry which is preliminary data.</text>
</comment>
<protein>
    <submittedName>
        <fullName evidence="2">Uncharacterized protein</fullName>
    </submittedName>
</protein>
<dbReference type="Proteomes" id="UP000265882">
    <property type="component" value="Unassembled WGS sequence"/>
</dbReference>
<dbReference type="EMBL" id="QZKU01000042">
    <property type="protein sequence ID" value="RJP23876.1"/>
    <property type="molecule type" value="Genomic_DNA"/>
</dbReference>
<sequence>MTKPYLDGIISPMGQRSLNPLAFTTALPNQLDPALNPVRPAKTGVNNSTAGLGAEDTVRGSRGDQAQVNTLDSAVGGLQTEDTKIDGERTPLLNADLQQQTGQRALGRRLDLFG</sequence>
<feature type="region of interest" description="Disordered" evidence="1">
    <location>
        <begin position="37"/>
        <end position="87"/>
    </location>
</feature>
<name>A0A3A4P0F4_ABYX5</name>
<reference evidence="2 3" key="1">
    <citation type="journal article" date="2017" name="ISME J.">
        <title>Energy and carbon metabolisms in a deep terrestrial subsurface fluid microbial community.</title>
        <authorList>
            <person name="Momper L."/>
            <person name="Jungbluth S.P."/>
            <person name="Lee M.D."/>
            <person name="Amend J.P."/>
        </authorList>
    </citation>
    <scope>NUCLEOTIDE SEQUENCE [LARGE SCALE GENOMIC DNA]</scope>
    <source>
        <strain evidence="2">SURF_5</strain>
    </source>
</reference>
<accession>A0A3A4P0F4</accession>
<evidence type="ECO:0000313" key="3">
    <source>
        <dbReference type="Proteomes" id="UP000265882"/>
    </source>
</evidence>
<proteinExistence type="predicted"/>